<accession>A0A8H4FNB1</accession>
<evidence type="ECO:0000313" key="2">
    <source>
        <dbReference type="Proteomes" id="UP000613401"/>
    </source>
</evidence>
<comment type="caution">
    <text evidence="1">The sequence shown here is derived from an EMBL/GenBank/DDBJ whole genome shotgun (WGS) entry which is preliminary data.</text>
</comment>
<evidence type="ECO:0000313" key="1">
    <source>
        <dbReference type="EMBL" id="KAF3808442.1"/>
    </source>
</evidence>
<organism evidence="1 2">
    <name type="scientific">Colletotrichum gloeosporioides</name>
    <name type="common">Anthracnose fungus</name>
    <name type="synonym">Glomerella cingulata</name>
    <dbReference type="NCBI Taxonomy" id="474922"/>
    <lineage>
        <taxon>Eukaryota</taxon>
        <taxon>Fungi</taxon>
        <taxon>Dikarya</taxon>
        <taxon>Ascomycota</taxon>
        <taxon>Pezizomycotina</taxon>
        <taxon>Sordariomycetes</taxon>
        <taxon>Hypocreomycetidae</taxon>
        <taxon>Glomerellales</taxon>
        <taxon>Glomerellaceae</taxon>
        <taxon>Colletotrichum</taxon>
        <taxon>Colletotrichum gloeosporioides species complex</taxon>
    </lineage>
</organism>
<dbReference type="Proteomes" id="UP000613401">
    <property type="component" value="Unassembled WGS sequence"/>
</dbReference>
<reference evidence="1" key="2">
    <citation type="submission" date="2020-03" db="EMBL/GenBank/DDBJ databases">
        <authorList>
            <person name="Fu F.-F."/>
            <person name="Chen J."/>
        </authorList>
    </citation>
    <scope>NUCLEOTIDE SEQUENCE</scope>
    <source>
        <strain evidence="1">Lc1</strain>
    </source>
</reference>
<dbReference type="GeneID" id="69013449"/>
<reference evidence="1" key="1">
    <citation type="journal article" date="2020" name="Phytopathology">
        <title>Genome sequence and comparative analysis of Colletotrichum gloeosporioides isolated from Liriodendron leaves.</title>
        <authorList>
            <person name="Fu F.F."/>
            <person name="Hao Z."/>
            <person name="Wang P."/>
            <person name="Lu Y."/>
            <person name="Xue L.J."/>
            <person name="Wei G."/>
            <person name="Tian Y."/>
            <person name="Baishi H."/>
            <person name="Xu H."/>
            <person name="Shi J."/>
            <person name="Cheng T."/>
            <person name="Wang G."/>
            <person name="Yi Y."/>
            <person name="Chen J."/>
        </authorList>
    </citation>
    <scope>NUCLEOTIDE SEQUENCE</scope>
    <source>
        <strain evidence="1">Lc1</strain>
    </source>
</reference>
<sequence length="63" mass="6652">MVDCDSAILFMEKDKAVGVDADHSEIAKIEEGQGGIFPSVKAAIRNALRPTVSFAGITRCSAL</sequence>
<keyword evidence="2" id="KW-1185">Reference proteome</keyword>
<gene>
    <name evidence="1" type="ORF">GCG54_00006300</name>
</gene>
<dbReference type="AlphaFoldDB" id="A0A8H4FNB1"/>
<dbReference type="RefSeq" id="XP_045267601.1">
    <property type="nucleotide sequence ID" value="XM_045406309.1"/>
</dbReference>
<name>A0A8H4FNB1_COLGL</name>
<protein>
    <submittedName>
        <fullName evidence="1">Uncharacterized protein</fullName>
    </submittedName>
</protein>
<dbReference type="EMBL" id="WVTB01000019">
    <property type="protein sequence ID" value="KAF3808442.1"/>
    <property type="molecule type" value="Genomic_DNA"/>
</dbReference>
<proteinExistence type="predicted"/>